<keyword evidence="7" id="KW-0975">Bacterial flagellum</keyword>
<feature type="transmembrane region" description="Helical" evidence="8">
    <location>
        <begin position="214"/>
        <end position="237"/>
    </location>
</feature>
<keyword evidence="6 8" id="KW-0472">Membrane</keyword>
<comment type="caution">
    <text evidence="9">The sequence shown here is derived from an EMBL/GenBank/DDBJ whole genome shotgun (WGS) entry which is preliminary data.</text>
</comment>
<dbReference type="GO" id="GO:0009425">
    <property type="term" value="C:bacterial-type flagellum basal body"/>
    <property type="evidence" value="ECO:0007669"/>
    <property type="project" value="UniProtKB-SubCell"/>
</dbReference>
<sequence>MSILTVISEHFDYFLLLFLRVSGVLVESPVFGRKNVPGVSKIGFCGVLTLIFIMSIPAPEHYPVYGNLFEYALLCLRELFFGAAIGFVLTAMFDVTLTAGSIMDYQIGFNMAGIYDVQENVQSPLSGSLFNLMLLIIFFSVNGHLKLIDILYHTVETVPIGTAAAAPEILWAAAEVVSKSFVLSVMVAMPVLAAGLITEIALGATVRTVPQLNMFVVGIPVKIIIGLLMLALTLTVFADFSKIIINKAFDMIGTMFEYLGSMP</sequence>
<dbReference type="PANTHER" id="PTHR30065:SF1">
    <property type="entry name" value="SURFACE PRESENTATION OF ANTIGENS PROTEIN SPAR"/>
    <property type="match status" value="1"/>
</dbReference>
<dbReference type="EMBL" id="VSSQ01004549">
    <property type="protein sequence ID" value="MPM25664.1"/>
    <property type="molecule type" value="Genomic_DNA"/>
</dbReference>
<proteinExistence type="predicted"/>
<evidence type="ECO:0000256" key="6">
    <source>
        <dbReference type="ARBA" id="ARBA00023136"/>
    </source>
</evidence>
<evidence type="ECO:0000256" key="7">
    <source>
        <dbReference type="ARBA" id="ARBA00023143"/>
    </source>
</evidence>
<feature type="transmembrane region" description="Helical" evidence="8">
    <location>
        <begin position="123"/>
        <end position="141"/>
    </location>
</feature>
<dbReference type="Pfam" id="PF01311">
    <property type="entry name" value="Bac_export_1"/>
    <property type="match status" value="1"/>
</dbReference>
<dbReference type="PRINTS" id="PR00953">
    <property type="entry name" value="TYPE3IMRPROT"/>
</dbReference>
<evidence type="ECO:0000256" key="4">
    <source>
        <dbReference type="ARBA" id="ARBA00022692"/>
    </source>
</evidence>
<dbReference type="InterPro" id="IPR006303">
    <property type="entry name" value="FliR"/>
</dbReference>
<accession>A0A644YHT4</accession>
<feature type="transmembrane region" description="Helical" evidence="8">
    <location>
        <begin position="181"/>
        <end position="202"/>
    </location>
</feature>
<evidence type="ECO:0000256" key="3">
    <source>
        <dbReference type="ARBA" id="ARBA00022475"/>
    </source>
</evidence>
<dbReference type="GO" id="GO:0005886">
    <property type="term" value="C:plasma membrane"/>
    <property type="evidence" value="ECO:0007669"/>
    <property type="project" value="UniProtKB-SubCell"/>
</dbReference>
<gene>
    <name evidence="9" type="ORF">SDC9_72162</name>
</gene>
<reference evidence="9" key="1">
    <citation type="submission" date="2019-08" db="EMBL/GenBank/DDBJ databases">
        <authorList>
            <person name="Kucharzyk K."/>
            <person name="Murdoch R.W."/>
            <person name="Higgins S."/>
            <person name="Loffler F."/>
        </authorList>
    </citation>
    <scope>NUCLEOTIDE SEQUENCE</scope>
</reference>
<evidence type="ECO:0000256" key="2">
    <source>
        <dbReference type="ARBA" id="ARBA00004651"/>
    </source>
</evidence>
<dbReference type="InterPro" id="IPR002010">
    <property type="entry name" value="T3SS_IM_R"/>
</dbReference>
<dbReference type="PANTHER" id="PTHR30065">
    <property type="entry name" value="FLAGELLAR BIOSYNTHETIC PROTEIN FLIR"/>
    <property type="match status" value="1"/>
</dbReference>
<keyword evidence="5 8" id="KW-1133">Transmembrane helix</keyword>
<name>A0A644YHT4_9ZZZZ</name>
<dbReference type="NCBIfam" id="TIGR01400">
    <property type="entry name" value="fliR"/>
    <property type="match status" value="1"/>
</dbReference>
<feature type="transmembrane region" description="Helical" evidence="8">
    <location>
        <begin position="38"/>
        <end position="58"/>
    </location>
</feature>
<protein>
    <recommendedName>
        <fullName evidence="10">Flagellar biosynthetic protein FliR</fullName>
    </recommendedName>
</protein>
<evidence type="ECO:0000256" key="5">
    <source>
        <dbReference type="ARBA" id="ARBA00022989"/>
    </source>
</evidence>
<feature type="transmembrane region" description="Helical" evidence="8">
    <location>
        <begin position="79"/>
        <end position="103"/>
    </location>
</feature>
<evidence type="ECO:0000313" key="9">
    <source>
        <dbReference type="EMBL" id="MPM25664.1"/>
    </source>
</evidence>
<evidence type="ECO:0008006" key="10">
    <source>
        <dbReference type="Google" id="ProtNLM"/>
    </source>
</evidence>
<organism evidence="9">
    <name type="scientific">bioreactor metagenome</name>
    <dbReference type="NCBI Taxonomy" id="1076179"/>
    <lineage>
        <taxon>unclassified sequences</taxon>
        <taxon>metagenomes</taxon>
        <taxon>ecological metagenomes</taxon>
    </lineage>
</organism>
<comment type="subcellular location">
    <subcellularLocation>
        <location evidence="1">Bacterial flagellum basal body</location>
    </subcellularLocation>
    <subcellularLocation>
        <location evidence="2">Cell membrane</location>
        <topology evidence="2">Multi-pass membrane protein</topology>
    </subcellularLocation>
</comment>
<dbReference type="GO" id="GO:0044780">
    <property type="term" value="P:bacterial-type flagellum assembly"/>
    <property type="evidence" value="ECO:0007669"/>
    <property type="project" value="InterPro"/>
</dbReference>
<dbReference type="GO" id="GO:0006605">
    <property type="term" value="P:protein targeting"/>
    <property type="evidence" value="ECO:0007669"/>
    <property type="project" value="InterPro"/>
</dbReference>
<evidence type="ECO:0000256" key="1">
    <source>
        <dbReference type="ARBA" id="ARBA00004117"/>
    </source>
</evidence>
<keyword evidence="4 8" id="KW-0812">Transmembrane</keyword>
<dbReference type="AlphaFoldDB" id="A0A644YHT4"/>
<evidence type="ECO:0000256" key="8">
    <source>
        <dbReference type="SAM" id="Phobius"/>
    </source>
</evidence>
<keyword evidence="3" id="KW-1003">Cell membrane</keyword>